<dbReference type="GeneID" id="63820917"/>
<organism evidence="1 2">
    <name type="scientific">Laetiporus sulphureus 93-53</name>
    <dbReference type="NCBI Taxonomy" id="1314785"/>
    <lineage>
        <taxon>Eukaryota</taxon>
        <taxon>Fungi</taxon>
        <taxon>Dikarya</taxon>
        <taxon>Basidiomycota</taxon>
        <taxon>Agaricomycotina</taxon>
        <taxon>Agaricomycetes</taxon>
        <taxon>Polyporales</taxon>
        <taxon>Laetiporus</taxon>
    </lineage>
</organism>
<keyword evidence="2" id="KW-1185">Reference proteome</keyword>
<dbReference type="Proteomes" id="UP000076871">
    <property type="component" value="Unassembled WGS sequence"/>
</dbReference>
<dbReference type="InParanoid" id="A0A165GJ71"/>
<reference evidence="1 2" key="1">
    <citation type="journal article" date="2016" name="Mol. Biol. Evol.">
        <title>Comparative Genomics of Early-Diverging Mushroom-Forming Fungi Provides Insights into the Origins of Lignocellulose Decay Capabilities.</title>
        <authorList>
            <person name="Nagy L.G."/>
            <person name="Riley R."/>
            <person name="Tritt A."/>
            <person name="Adam C."/>
            <person name="Daum C."/>
            <person name="Floudas D."/>
            <person name="Sun H."/>
            <person name="Yadav J.S."/>
            <person name="Pangilinan J."/>
            <person name="Larsson K.H."/>
            <person name="Matsuura K."/>
            <person name="Barry K."/>
            <person name="Labutti K."/>
            <person name="Kuo R."/>
            <person name="Ohm R.A."/>
            <person name="Bhattacharya S.S."/>
            <person name="Shirouzu T."/>
            <person name="Yoshinaga Y."/>
            <person name="Martin F.M."/>
            <person name="Grigoriev I.V."/>
            <person name="Hibbett D.S."/>
        </authorList>
    </citation>
    <scope>NUCLEOTIDE SEQUENCE [LARGE SCALE GENOMIC DNA]</scope>
    <source>
        <strain evidence="1 2">93-53</strain>
    </source>
</reference>
<protein>
    <submittedName>
        <fullName evidence="1">Uncharacterized protein</fullName>
    </submittedName>
</protein>
<evidence type="ECO:0000313" key="2">
    <source>
        <dbReference type="Proteomes" id="UP000076871"/>
    </source>
</evidence>
<dbReference type="OrthoDB" id="3258054at2759"/>
<name>A0A165GJ71_9APHY</name>
<dbReference type="RefSeq" id="XP_040768164.1">
    <property type="nucleotide sequence ID" value="XM_040903887.1"/>
</dbReference>
<gene>
    <name evidence="1" type="ORF">LAESUDRAFT_644954</name>
</gene>
<dbReference type="AlphaFoldDB" id="A0A165GJ71"/>
<evidence type="ECO:0000313" key="1">
    <source>
        <dbReference type="EMBL" id="KZT10424.1"/>
    </source>
</evidence>
<dbReference type="EMBL" id="KV427609">
    <property type="protein sequence ID" value="KZT10424.1"/>
    <property type="molecule type" value="Genomic_DNA"/>
</dbReference>
<sequence length="92" mass="10334">MAFITNGKQLQLDPTVYIGEEGTRFCLCGIIYFGGFHFTARIIDMNGQTWYNDGIVTSNTSTLEDPLKMAHPTLLSKAHRRVSSVAIYTKLF</sequence>
<accession>A0A165GJ71</accession>
<proteinExistence type="predicted"/>